<sequence>MFGISWAEFLVILLVGVLVIPARLWPDVARFLASVVTFVRKMVWKITDASEQIRQQIDLEKPIDDLIRTTTADMLDGISEPLGMKKKTGKKAGRVVTRTTTKTKKAGGKRK</sequence>
<comment type="subcellular location">
    <subcellularLocation>
        <location evidence="1">Membrane</location>
        <topology evidence="1">Single-pass membrane protein</topology>
    </subcellularLocation>
</comment>
<evidence type="ECO:0008006" key="11">
    <source>
        <dbReference type="Google" id="ProtNLM"/>
    </source>
</evidence>
<dbReference type="InterPro" id="IPR003369">
    <property type="entry name" value="TatA/B/E"/>
</dbReference>
<keyword evidence="6" id="KW-0811">Translocation</keyword>
<keyword evidence="7" id="KW-0472">Membrane</keyword>
<evidence type="ECO:0000256" key="8">
    <source>
        <dbReference type="SAM" id="MobiDB-lite"/>
    </source>
</evidence>
<feature type="region of interest" description="Disordered" evidence="8">
    <location>
        <begin position="89"/>
        <end position="111"/>
    </location>
</feature>
<evidence type="ECO:0000313" key="9">
    <source>
        <dbReference type="EMBL" id="HIS71228.1"/>
    </source>
</evidence>
<name>A0A9D1JWR8_9PROT</name>
<keyword evidence="2" id="KW-0813">Transport</keyword>
<gene>
    <name evidence="9" type="ORF">IAD02_04580</name>
</gene>
<dbReference type="AlphaFoldDB" id="A0A9D1JWR8"/>
<dbReference type="Proteomes" id="UP000886742">
    <property type="component" value="Unassembled WGS sequence"/>
</dbReference>
<organism evidence="9 10">
    <name type="scientific">Candidatus Enterousia intestinigallinarum</name>
    <dbReference type="NCBI Taxonomy" id="2840790"/>
    <lineage>
        <taxon>Bacteria</taxon>
        <taxon>Pseudomonadati</taxon>
        <taxon>Pseudomonadota</taxon>
        <taxon>Alphaproteobacteria</taxon>
        <taxon>Candidatus Enterousia</taxon>
    </lineage>
</organism>
<keyword evidence="3" id="KW-0812">Transmembrane</keyword>
<protein>
    <recommendedName>
        <fullName evidence="11">Twin-arginine translocase subunit TatB</fullName>
    </recommendedName>
</protein>
<evidence type="ECO:0000313" key="10">
    <source>
        <dbReference type="Proteomes" id="UP000886742"/>
    </source>
</evidence>
<reference evidence="9" key="2">
    <citation type="journal article" date="2021" name="PeerJ">
        <title>Extensive microbial diversity within the chicken gut microbiome revealed by metagenomics and culture.</title>
        <authorList>
            <person name="Gilroy R."/>
            <person name="Ravi A."/>
            <person name="Getino M."/>
            <person name="Pursley I."/>
            <person name="Horton D.L."/>
            <person name="Alikhan N.F."/>
            <person name="Baker D."/>
            <person name="Gharbi K."/>
            <person name="Hall N."/>
            <person name="Watson M."/>
            <person name="Adriaenssens E.M."/>
            <person name="Foster-Nyarko E."/>
            <person name="Jarju S."/>
            <person name="Secka A."/>
            <person name="Antonio M."/>
            <person name="Oren A."/>
            <person name="Chaudhuri R.R."/>
            <person name="La Ragione R."/>
            <person name="Hildebrand F."/>
            <person name="Pallen M.J."/>
        </authorList>
    </citation>
    <scope>NUCLEOTIDE SEQUENCE</scope>
    <source>
        <strain evidence="9">ChiGjej3B3-5194</strain>
    </source>
</reference>
<dbReference type="Pfam" id="PF02416">
    <property type="entry name" value="TatA_B_E"/>
    <property type="match status" value="1"/>
</dbReference>
<feature type="compositionally biased region" description="Basic residues" evidence="8">
    <location>
        <begin position="101"/>
        <end position="111"/>
    </location>
</feature>
<keyword evidence="4" id="KW-0653">Protein transport</keyword>
<evidence type="ECO:0000256" key="4">
    <source>
        <dbReference type="ARBA" id="ARBA00022927"/>
    </source>
</evidence>
<evidence type="ECO:0000256" key="7">
    <source>
        <dbReference type="ARBA" id="ARBA00023136"/>
    </source>
</evidence>
<proteinExistence type="predicted"/>
<accession>A0A9D1JWR8</accession>
<keyword evidence="5" id="KW-1133">Transmembrane helix</keyword>
<evidence type="ECO:0000256" key="5">
    <source>
        <dbReference type="ARBA" id="ARBA00022989"/>
    </source>
</evidence>
<evidence type="ECO:0000256" key="1">
    <source>
        <dbReference type="ARBA" id="ARBA00004167"/>
    </source>
</evidence>
<reference evidence="9" key="1">
    <citation type="submission" date="2020-10" db="EMBL/GenBank/DDBJ databases">
        <authorList>
            <person name="Gilroy R."/>
        </authorList>
    </citation>
    <scope>NUCLEOTIDE SEQUENCE</scope>
    <source>
        <strain evidence="9">ChiGjej3B3-5194</strain>
    </source>
</reference>
<comment type="caution">
    <text evidence="9">The sequence shown here is derived from an EMBL/GenBank/DDBJ whole genome shotgun (WGS) entry which is preliminary data.</text>
</comment>
<evidence type="ECO:0000256" key="3">
    <source>
        <dbReference type="ARBA" id="ARBA00022692"/>
    </source>
</evidence>
<evidence type="ECO:0000256" key="6">
    <source>
        <dbReference type="ARBA" id="ARBA00023010"/>
    </source>
</evidence>
<dbReference type="EMBL" id="DVJI01000013">
    <property type="protein sequence ID" value="HIS71228.1"/>
    <property type="molecule type" value="Genomic_DNA"/>
</dbReference>
<evidence type="ECO:0000256" key="2">
    <source>
        <dbReference type="ARBA" id="ARBA00022448"/>
    </source>
</evidence>